<dbReference type="PANTHER" id="PTHR18952:SF265">
    <property type="entry name" value="CARBONIC ANHYDRASE"/>
    <property type="match status" value="1"/>
</dbReference>
<dbReference type="SUPFAM" id="SSF51069">
    <property type="entry name" value="Carbonic anhydrase"/>
    <property type="match status" value="1"/>
</dbReference>
<dbReference type="Proteomes" id="UP000281553">
    <property type="component" value="Unassembled WGS sequence"/>
</dbReference>
<dbReference type="PANTHER" id="PTHR18952">
    <property type="entry name" value="CARBONIC ANHYDRASE"/>
    <property type="match status" value="1"/>
</dbReference>
<evidence type="ECO:0000313" key="10">
    <source>
        <dbReference type="Proteomes" id="UP000281553"/>
    </source>
</evidence>
<keyword evidence="4" id="KW-0862">Zinc</keyword>
<dbReference type="InterPro" id="IPR023561">
    <property type="entry name" value="Carbonic_anhydrase_a-class"/>
</dbReference>
<dbReference type="InterPro" id="IPR001148">
    <property type="entry name" value="CA_dom"/>
</dbReference>
<feature type="chain" id="PRO_5018005294" description="carbonic anhydrase" evidence="7">
    <location>
        <begin position="21"/>
        <end position="327"/>
    </location>
</feature>
<protein>
    <recommendedName>
        <fullName evidence="2">carbonic anhydrase</fullName>
        <ecNumber evidence="2">4.2.1.1</ecNumber>
    </recommendedName>
</protein>
<evidence type="ECO:0000256" key="1">
    <source>
        <dbReference type="ARBA" id="ARBA00010718"/>
    </source>
</evidence>
<dbReference type="Gene3D" id="3.10.200.10">
    <property type="entry name" value="Alpha carbonic anhydrase"/>
    <property type="match status" value="1"/>
</dbReference>
<dbReference type="GO" id="GO:0008270">
    <property type="term" value="F:zinc ion binding"/>
    <property type="evidence" value="ECO:0007669"/>
    <property type="project" value="InterPro"/>
</dbReference>
<dbReference type="SMART" id="SM01057">
    <property type="entry name" value="Carb_anhydrase"/>
    <property type="match status" value="1"/>
</dbReference>
<evidence type="ECO:0000256" key="6">
    <source>
        <dbReference type="ARBA" id="ARBA00048348"/>
    </source>
</evidence>
<accession>A0A3P6U9N7</accession>
<evidence type="ECO:0000256" key="4">
    <source>
        <dbReference type="ARBA" id="ARBA00022833"/>
    </source>
</evidence>
<keyword evidence="10" id="KW-1185">Reference proteome</keyword>
<evidence type="ECO:0000256" key="7">
    <source>
        <dbReference type="SAM" id="SignalP"/>
    </source>
</evidence>
<evidence type="ECO:0000256" key="5">
    <source>
        <dbReference type="ARBA" id="ARBA00023239"/>
    </source>
</evidence>
<dbReference type="EC" id="4.2.1.1" evidence="2"/>
<evidence type="ECO:0000313" key="9">
    <source>
        <dbReference type="EMBL" id="VDK75578.1"/>
    </source>
</evidence>
<evidence type="ECO:0000259" key="8">
    <source>
        <dbReference type="PROSITE" id="PS51144"/>
    </source>
</evidence>
<dbReference type="Pfam" id="PF00194">
    <property type="entry name" value="Carb_anhydrase"/>
    <property type="match status" value="1"/>
</dbReference>
<gene>
    <name evidence="9" type="ORF">DILT_LOCUS2678</name>
</gene>
<keyword evidence="3" id="KW-0479">Metal-binding</keyword>
<feature type="signal peptide" evidence="7">
    <location>
        <begin position="1"/>
        <end position="20"/>
    </location>
</feature>
<dbReference type="OrthoDB" id="429145at2759"/>
<reference evidence="9 10" key="1">
    <citation type="submission" date="2018-11" db="EMBL/GenBank/DDBJ databases">
        <authorList>
            <consortium name="Pathogen Informatics"/>
        </authorList>
    </citation>
    <scope>NUCLEOTIDE SEQUENCE [LARGE SCALE GENOMIC DNA]</scope>
</reference>
<name>A0A3P6U9N7_DIBLA</name>
<evidence type="ECO:0000256" key="2">
    <source>
        <dbReference type="ARBA" id="ARBA00012925"/>
    </source>
</evidence>
<dbReference type="InterPro" id="IPR036398">
    <property type="entry name" value="CA_dom_sf"/>
</dbReference>
<sequence>MAKFLFWGMLLYVADISVISICPPVTYSGAPWSYTDDSTNLSQWAKNIRTMCSGLVQSPIDLDANTATYLGSKNDFVVEISSNSPNTPENFTVENNGHSLQVQVAEAQWHITLKKKAKDYYRVLQFHFHWGNTSKRGSEHTSDKACFPLEMHIVGYSSIYDNAAQAKHSPAGLTVIGVFFKMTNKPAGSSLLKMGNLLSAIDSLTNARSTANVSYFDPKVLLPENKEFFRYQGSLTTPPCTENVQWTMMRHALHVNEADLKKLRSLRFGDSDGGKPMQDNFRPVQPLTAEQAPQPRVLYKSWSSASTALAAGLCMVILGITFSTLSN</sequence>
<keyword evidence="7" id="KW-0732">Signal</keyword>
<comment type="similarity">
    <text evidence="1">Belongs to the alpha-carbonic anhydrase family.</text>
</comment>
<dbReference type="PROSITE" id="PS51144">
    <property type="entry name" value="ALPHA_CA_2"/>
    <property type="match status" value="1"/>
</dbReference>
<dbReference type="CDD" id="cd00326">
    <property type="entry name" value="alpha_CA"/>
    <property type="match status" value="1"/>
</dbReference>
<evidence type="ECO:0000256" key="3">
    <source>
        <dbReference type="ARBA" id="ARBA00022723"/>
    </source>
</evidence>
<feature type="domain" description="Alpha-carbonic anhydrase" evidence="8">
    <location>
        <begin position="30"/>
        <end position="302"/>
    </location>
</feature>
<organism evidence="9 10">
    <name type="scientific">Dibothriocephalus latus</name>
    <name type="common">Fish tapeworm</name>
    <name type="synonym">Diphyllobothrium latum</name>
    <dbReference type="NCBI Taxonomy" id="60516"/>
    <lineage>
        <taxon>Eukaryota</taxon>
        <taxon>Metazoa</taxon>
        <taxon>Spiralia</taxon>
        <taxon>Lophotrochozoa</taxon>
        <taxon>Platyhelminthes</taxon>
        <taxon>Cestoda</taxon>
        <taxon>Eucestoda</taxon>
        <taxon>Diphyllobothriidea</taxon>
        <taxon>Diphyllobothriidae</taxon>
        <taxon>Dibothriocephalus</taxon>
    </lineage>
</organism>
<keyword evidence="5" id="KW-0456">Lyase</keyword>
<dbReference type="GO" id="GO:0004089">
    <property type="term" value="F:carbonate dehydratase activity"/>
    <property type="evidence" value="ECO:0007669"/>
    <property type="project" value="UniProtKB-EC"/>
</dbReference>
<dbReference type="AlphaFoldDB" id="A0A3P6U9N7"/>
<proteinExistence type="inferred from homology"/>
<comment type="catalytic activity">
    <reaction evidence="6">
        <text>hydrogencarbonate + H(+) = CO2 + H2O</text>
        <dbReference type="Rhea" id="RHEA:10748"/>
        <dbReference type="ChEBI" id="CHEBI:15377"/>
        <dbReference type="ChEBI" id="CHEBI:15378"/>
        <dbReference type="ChEBI" id="CHEBI:16526"/>
        <dbReference type="ChEBI" id="CHEBI:17544"/>
        <dbReference type="EC" id="4.2.1.1"/>
    </reaction>
</comment>
<dbReference type="EMBL" id="UYRU01042452">
    <property type="protein sequence ID" value="VDK75578.1"/>
    <property type="molecule type" value="Genomic_DNA"/>
</dbReference>